<proteinExistence type="predicted"/>
<protein>
    <submittedName>
        <fullName evidence="1">FAD-binding oxidoreductase</fullName>
    </submittedName>
</protein>
<comment type="caution">
    <text evidence="1">The sequence shown here is derived from an EMBL/GenBank/DDBJ whole genome shotgun (WGS) entry which is preliminary data.</text>
</comment>
<organism evidence="1 2">
    <name type="scientific">Thermostichus vulcanus str. 'Rupite'</name>
    <dbReference type="NCBI Taxonomy" id="2813851"/>
    <lineage>
        <taxon>Bacteria</taxon>
        <taxon>Bacillati</taxon>
        <taxon>Cyanobacteriota</taxon>
        <taxon>Cyanophyceae</taxon>
        <taxon>Thermostichales</taxon>
        <taxon>Thermostichaceae</taxon>
        <taxon>Thermostichus</taxon>
    </lineage>
</organism>
<reference evidence="1" key="1">
    <citation type="submission" date="2021-02" db="EMBL/GenBank/DDBJ databases">
        <title>The CRISPR/cas machinery reduction and long-range gene transfer in the hot spring cyanobacterium Synechococcus.</title>
        <authorList>
            <person name="Dvorak P."/>
            <person name="Jahodarova E."/>
            <person name="Hasler P."/>
            <person name="Poulickova A."/>
        </authorList>
    </citation>
    <scope>NUCLEOTIDE SEQUENCE</scope>
    <source>
        <strain evidence="1">Rupite</strain>
    </source>
</reference>
<dbReference type="PANTHER" id="PTHR32098:SF5">
    <property type="entry name" value="LYCOPENE BETA_EPSILON CYCLASE PROTEIN"/>
    <property type="match status" value="1"/>
</dbReference>
<dbReference type="Gene3D" id="3.50.50.60">
    <property type="entry name" value="FAD/NAD(P)-binding domain"/>
    <property type="match status" value="1"/>
</dbReference>
<accession>A0ABT0C8T8</accession>
<keyword evidence="2" id="KW-1185">Reference proteome</keyword>
<dbReference type="RefSeq" id="WP_244349435.1">
    <property type="nucleotide sequence ID" value="NZ_JAFIRA010000007.1"/>
</dbReference>
<evidence type="ECO:0000313" key="1">
    <source>
        <dbReference type="EMBL" id="MCJ2542206.1"/>
    </source>
</evidence>
<dbReference type="Proteomes" id="UP000830835">
    <property type="component" value="Unassembled WGS sequence"/>
</dbReference>
<dbReference type="PANTHER" id="PTHR32098">
    <property type="entry name" value="LYCOPENE BETA/EPSILON CYCLASE PROTEIN"/>
    <property type="match status" value="1"/>
</dbReference>
<dbReference type="EMBL" id="JAFIRA010000007">
    <property type="protein sequence ID" value="MCJ2542206.1"/>
    <property type="molecule type" value="Genomic_DNA"/>
</dbReference>
<sequence>MAELLTPELVTPPEALPDWDRWWGSLRQQQGGSPKPPQPVVQTRSEKLGAVKADVVIAGGTLGILLGAALAKRGWRVILIERGILRGREQEWNISGQELQVLLELELLTPAELEQVKVTHYSAGRIGFGDGPQWWVEEVLNVGVDPVGLLECLKNHFLEWGGQLLEQQAFVGATVHPDGIQVQTTAATVGAQLLLDAMGHRSPVVAQARGGQPPDSVCLVVGSCAQGLPHLDYGDVFYSFSPTQPSYHPFWEAFPARDGRTTYLFTYCDLDPGRPSLATLWQDYLHHLPTYQGVDLAEITWVRKLCGVFPAYRRSPLQMPWDRLLAVGDSSGSQSPLSFGGFGAMLRHLHRLQQGIHEALSQQELDQTALALLQPYQPNLAVTWLFQKAMIPPLKVKHWDPNSINRLLSTVFGAMFAAGPQVIKPFLQDVVQFGGLAQALWGVMSRDPWLVAQLLGQIGPLELTQWVGHFSALGLYSLLDRLASVQSQEEGEKSADYFRQRRHQAWQYGAGRDRHP</sequence>
<gene>
    <name evidence="1" type="ORF">JX360_04690</name>
</gene>
<dbReference type="SUPFAM" id="SSF51905">
    <property type="entry name" value="FAD/NAD(P)-binding domain"/>
    <property type="match status" value="1"/>
</dbReference>
<dbReference type="InterPro" id="IPR036188">
    <property type="entry name" value="FAD/NAD-bd_sf"/>
</dbReference>
<evidence type="ECO:0000313" key="2">
    <source>
        <dbReference type="Proteomes" id="UP000830835"/>
    </source>
</evidence>
<name>A0ABT0C8T8_THEVL</name>